<dbReference type="OrthoDB" id="10069759at2759"/>
<evidence type="ECO:0000256" key="1">
    <source>
        <dbReference type="SAM" id="MobiDB-lite"/>
    </source>
</evidence>
<dbReference type="RefSeq" id="XP_060548920.1">
    <property type="nucleotide sequence ID" value="XM_060692937.1"/>
</dbReference>
<dbReference type="GeneID" id="117673117"/>
<dbReference type="Proteomes" id="UP001652622">
    <property type="component" value="Unplaced"/>
</dbReference>
<evidence type="ECO:0000313" key="5">
    <source>
        <dbReference type="RefSeq" id="XP_034286177.1"/>
    </source>
</evidence>
<feature type="transmembrane region" description="Helical" evidence="2">
    <location>
        <begin position="1027"/>
        <end position="1049"/>
    </location>
</feature>
<keyword evidence="2" id="KW-0812">Transmembrane</keyword>
<dbReference type="RefSeq" id="XP_060548921.1">
    <property type="nucleotide sequence ID" value="XM_060692938.1"/>
</dbReference>
<evidence type="ECO:0000313" key="8">
    <source>
        <dbReference type="RefSeq" id="XP_060548921.1"/>
    </source>
</evidence>
<evidence type="ECO:0000313" key="7">
    <source>
        <dbReference type="RefSeq" id="XP_060548920.1"/>
    </source>
</evidence>
<keyword evidence="4" id="KW-1185">Reference proteome</keyword>
<dbReference type="PANTHER" id="PTHR37397">
    <property type="entry name" value="SI:CH211-183D21.1"/>
    <property type="match status" value="1"/>
</dbReference>
<evidence type="ECO:0000256" key="3">
    <source>
        <dbReference type="SAM" id="SignalP"/>
    </source>
</evidence>
<accession>A0A6P9CSU4</accession>
<dbReference type="OMA" id="SEDQWGF"/>
<dbReference type="RefSeq" id="XP_060548919.1">
    <property type="nucleotide sequence ID" value="XM_060692936.1"/>
</dbReference>
<gene>
    <name evidence="5 6 7 8" type="primary">LOC117673117</name>
</gene>
<name>A0A6P9CSU4_PANGU</name>
<proteinExistence type="predicted"/>
<dbReference type="PANTHER" id="PTHR37397:SF1">
    <property type="entry name" value="LTD DOMAIN-CONTAINING PROTEIN"/>
    <property type="match status" value="1"/>
</dbReference>
<dbReference type="AlphaFoldDB" id="A0A6P9CSU4"/>
<protein>
    <submittedName>
        <fullName evidence="5 6">Uncharacterized protein LOC117673117</fullName>
    </submittedName>
</protein>
<dbReference type="InParanoid" id="A0A6P9CSU4"/>
<feature type="signal peptide" evidence="3">
    <location>
        <begin position="1"/>
        <end position="22"/>
    </location>
</feature>
<evidence type="ECO:0000256" key="2">
    <source>
        <dbReference type="SAM" id="Phobius"/>
    </source>
</evidence>
<feature type="region of interest" description="Disordered" evidence="1">
    <location>
        <begin position="512"/>
        <end position="536"/>
    </location>
</feature>
<evidence type="ECO:0000313" key="4">
    <source>
        <dbReference type="Proteomes" id="UP001652622"/>
    </source>
</evidence>
<sequence>MESGWICASVLLLCFWLREGKSQNLIEDQKMKPSLLINEVNADNPGDDTMEYLELYHVSGQRAALKGYRLVLYNGKGNTAYKVLDLGGFSTDDQGFLLVGSGNLVPRPAIILSKGMIQNGPDAIALYFGRSDLYVGMSVDNKGLVDALVHKSNKRDKADELVRVLTPGTEPFLEDPSFRTTDDESLERCQGMDSQRFFQLGAPTPGADNHCIPFSQLNASVVLINEVKLASSPGDAEFVELQGPPSMEVKDLVMVLMEGSTRKIYSVMEVKGETSPDGLLLLGSGLSKIPGGAAHFQNFTSLQNSSTPLLKAGTNAVALYGGTIRNFVVGSSVTSTPALLDALVYTTVEQMDSELLDILTPGKPPFYVSKQSQADGASVSRCLCCSVSRDSSSYALAKPTPLQFNDCPKMRFSQKVSFCFQVTDCQQKPQDESTMQRVLAQSLEKRCNCSFSPAYFKDPILTCEGRELIFTALMSARSTEQLVLELQALSVLEKSEERFHFGNLSIMIKTCSSNADGTDTPPDVTSEEPRTTGESPTPALELLINEVNADNPGSREDTEYIELFYPGQAPFPLENYWLVLYNGKNNLAYKVLNLTGYSTNERGYFLVGSGGVTPKPSLLLPDTTIQNGVDAVGLYHNANPVYKNNMQVTVDGLVDAVVYRARGAEKADKLVALLTPGQHVLHENDSHSTEDESISRCLSLKPRDPKSFQVTEITPLRENSCVSFNLNLTRQGIHNSSAVINEVGLANDSLLYKFIELKGKPGDSLKKYTLHFFGNHNRPYKSIHLQGKFGSEGLFVVMPGQVSQSDQTHEQLVIPTLWNHPFPKQETLTVALFSRKVRLPYGTLNIAEKLEDSLTWNPGVVSQIPSISGKRERIWSLSYCPFCKETFLISNPTPGMENSCPQESLSLDLGMCLWIPNCSFWLQNPQLQADFQQMLVRSMEDSCLCAISLCALQELIFTCSDNTLKLSGRMLATSLEERQLFIQWQQKFSLSSHPFSVDGIFLKTNAPCSSSSEVVPIPKASLQAWEIAFLVLGSVLLILLLTGGTVYCIRRPQNYNNIELNDRCEIISNI</sequence>
<dbReference type="RefSeq" id="XP_034286177.1">
    <property type="nucleotide sequence ID" value="XM_034430286.1"/>
</dbReference>
<keyword evidence="2" id="KW-0472">Membrane</keyword>
<evidence type="ECO:0000313" key="6">
    <source>
        <dbReference type="RefSeq" id="XP_060548919.1"/>
    </source>
</evidence>
<feature type="chain" id="PRO_5027551853" evidence="3">
    <location>
        <begin position="23"/>
        <end position="1070"/>
    </location>
</feature>
<organism evidence="4 5">
    <name type="scientific">Pantherophis guttatus</name>
    <name type="common">Corn snake</name>
    <name type="synonym">Elaphe guttata</name>
    <dbReference type="NCBI Taxonomy" id="94885"/>
    <lineage>
        <taxon>Eukaryota</taxon>
        <taxon>Metazoa</taxon>
        <taxon>Chordata</taxon>
        <taxon>Craniata</taxon>
        <taxon>Vertebrata</taxon>
        <taxon>Euteleostomi</taxon>
        <taxon>Lepidosauria</taxon>
        <taxon>Squamata</taxon>
        <taxon>Bifurcata</taxon>
        <taxon>Unidentata</taxon>
        <taxon>Episquamata</taxon>
        <taxon>Toxicofera</taxon>
        <taxon>Serpentes</taxon>
        <taxon>Colubroidea</taxon>
        <taxon>Colubridae</taxon>
        <taxon>Colubrinae</taxon>
        <taxon>Pantherophis</taxon>
    </lineage>
</organism>
<reference evidence="5" key="1">
    <citation type="submission" date="2025-04" db="UniProtKB">
        <authorList>
            <consortium name="RefSeq"/>
        </authorList>
    </citation>
    <scope>IDENTIFICATION</scope>
    <source>
        <tissue evidence="5 6">Blood</tissue>
    </source>
</reference>
<dbReference type="KEGG" id="pgut:117673117"/>
<keyword evidence="3" id="KW-0732">Signal</keyword>
<keyword evidence="2" id="KW-1133">Transmembrane helix</keyword>